<evidence type="ECO:0000313" key="2">
    <source>
        <dbReference type="Proteomes" id="UP000006672"/>
    </source>
</evidence>
<name>A0A912H0P4_BRUMA</name>
<accession>A0A912H0P4</accession>
<feature type="transmembrane region" description="Helical" evidence="1">
    <location>
        <begin position="20"/>
        <end position="48"/>
    </location>
</feature>
<evidence type="ECO:0000256" key="1">
    <source>
        <dbReference type="SAM" id="Phobius"/>
    </source>
</evidence>
<keyword evidence="1" id="KW-1133">Transmembrane helix</keyword>
<sequence length="152" mass="17588">MLRSHNTGDVKKDKKTNKLLSVPITIWIYVILVLFLVSTMVICIRGLIDYGFTLDSVPNFLLIIILLIVSIVNVFAITTERKLFILLLIWMIITLVILTVVVFLYRVYVFRRDSGTASELFWSAITYIAILTLFGIAFYVVNCWKRIVKKKH</sequence>
<dbReference type="WBParaSite" id="Bm18609.1">
    <property type="protein sequence ID" value="Bm18609.1"/>
    <property type="gene ID" value="WBGene00306077"/>
</dbReference>
<keyword evidence="1" id="KW-0472">Membrane</keyword>
<feature type="transmembrane region" description="Helical" evidence="1">
    <location>
        <begin position="60"/>
        <end position="77"/>
    </location>
</feature>
<proteinExistence type="predicted"/>
<reference evidence="3" key="2">
    <citation type="submission" date="2022-10" db="UniProtKB">
        <authorList>
            <consortium name="WormBaseParasite"/>
        </authorList>
    </citation>
    <scope>IDENTIFICATION</scope>
</reference>
<dbReference type="AlphaFoldDB" id="A0A912H0P4"/>
<protein>
    <submittedName>
        <fullName evidence="3">Uncharacterized protein</fullName>
    </submittedName>
</protein>
<reference evidence="2" key="1">
    <citation type="journal article" date="2007" name="Science">
        <title>Draft genome of the filarial nematode parasite Brugia malayi.</title>
        <authorList>
            <person name="Ghedin E."/>
            <person name="Wang S."/>
            <person name="Spiro D."/>
            <person name="Caler E."/>
            <person name="Zhao Q."/>
            <person name="Crabtree J."/>
            <person name="Allen J.E."/>
            <person name="Delcher A.L."/>
            <person name="Guiliano D.B."/>
            <person name="Miranda-Saavedra D."/>
            <person name="Angiuoli S.V."/>
            <person name="Creasy T."/>
            <person name="Amedeo P."/>
            <person name="Haas B."/>
            <person name="El-Sayed N.M."/>
            <person name="Wortman J.R."/>
            <person name="Feldblyum T."/>
            <person name="Tallon L."/>
            <person name="Schatz M."/>
            <person name="Shumway M."/>
            <person name="Koo H."/>
            <person name="Salzberg S.L."/>
            <person name="Schobel S."/>
            <person name="Pertea M."/>
            <person name="Pop M."/>
            <person name="White O."/>
            <person name="Barton G.J."/>
            <person name="Carlow C.K."/>
            <person name="Crawford M.J."/>
            <person name="Daub J."/>
            <person name="Dimmic M.W."/>
            <person name="Estes C.F."/>
            <person name="Foster J.M."/>
            <person name="Ganatra M."/>
            <person name="Gregory W.F."/>
            <person name="Johnson N.M."/>
            <person name="Jin J."/>
            <person name="Komuniecki R."/>
            <person name="Korf I."/>
            <person name="Kumar S."/>
            <person name="Laney S."/>
            <person name="Li B.W."/>
            <person name="Li W."/>
            <person name="Lindblom T.H."/>
            <person name="Lustigman S."/>
            <person name="Ma D."/>
            <person name="Maina C.V."/>
            <person name="Martin D.M."/>
            <person name="McCarter J.P."/>
            <person name="McReynolds L."/>
            <person name="Mitreva M."/>
            <person name="Nutman T.B."/>
            <person name="Parkinson J."/>
            <person name="Peregrin-Alvarez J.M."/>
            <person name="Poole C."/>
            <person name="Ren Q."/>
            <person name="Saunders L."/>
            <person name="Sluder A.E."/>
            <person name="Smith K."/>
            <person name="Stanke M."/>
            <person name="Unnasch T.R."/>
            <person name="Ware J."/>
            <person name="Wei A.D."/>
            <person name="Weil G."/>
            <person name="Williams D.J."/>
            <person name="Zhang Y."/>
            <person name="Williams S.A."/>
            <person name="Fraser-Liggett C."/>
            <person name="Slatko B."/>
            <person name="Blaxter M.L."/>
            <person name="Scott A.L."/>
        </authorList>
    </citation>
    <scope>NUCLEOTIDE SEQUENCE</scope>
    <source>
        <strain evidence="2">FR3</strain>
    </source>
</reference>
<keyword evidence="1" id="KW-0812">Transmembrane</keyword>
<keyword evidence="2" id="KW-1185">Reference proteome</keyword>
<feature type="transmembrane region" description="Helical" evidence="1">
    <location>
        <begin position="120"/>
        <end position="141"/>
    </location>
</feature>
<dbReference type="Proteomes" id="UP000006672">
    <property type="component" value="Unassembled WGS sequence"/>
</dbReference>
<organism evidence="2 3">
    <name type="scientific">Brugia malayi</name>
    <name type="common">Filarial nematode worm</name>
    <dbReference type="NCBI Taxonomy" id="6279"/>
    <lineage>
        <taxon>Eukaryota</taxon>
        <taxon>Metazoa</taxon>
        <taxon>Ecdysozoa</taxon>
        <taxon>Nematoda</taxon>
        <taxon>Chromadorea</taxon>
        <taxon>Rhabditida</taxon>
        <taxon>Spirurina</taxon>
        <taxon>Spiruromorpha</taxon>
        <taxon>Filarioidea</taxon>
        <taxon>Onchocercidae</taxon>
        <taxon>Brugia</taxon>
    </lineage>
</organism>
<evidence type="ECO:0000313" key="3">
    <source>
        <dbReference type="WBParaSite" id="Bm18609.1"/>
    </source>
</evidence>
<feature type="transmembrane region" description="Helical" evidence="1">
    <location>
        <begin position="84"/>
        <end position="108"/>
    </location>
</feature>